<dbReference type="Proteomes" id="UP000320735">
    <property type="component" value="Unassembled WGS sequence"/>
</dbReference>
<accession>A0A5C6BKQ3</accession>
<keyword evidence="2" id="KW-1185">Reference proteome</keyword>
<dbReference type="EMBL" id="SJPP01000001">
    <property type="protein sequence ID" value="TWU11916.1"/>
    <property type="molecule type" value="Genomic_DNA"/>
</dbReference>
<dbReference type="Gene3D" id="2.60.120.200">
    <property type="match status" value="1"/>
</dbReference>
<comment type="caution">
    <text evidence="1">The sequence shown here is derived from an EMBL/GenBank/DDBJ whole genome shotgun (WGS) entry which is preliminary data.</text>
</comment>
<dbReference type="AlphaFoldDB" id="A0A5C6BKQ3"/>
<proteinExistence type="predicted"/>
<dbReference type="Pfam" id="PF07081">
    <property type="entry name" value="DUF1349"/>
    <property type="match status" value="1"/>
</dbReference>
<dbReference type="InterPro" id="IPR015987">
    <property type="entry name" value="UCP022704"/>
</dbReference>
<protein>
    <recommendedName>
        <fullName evidence="3">DUF1349 domain-containing protein</fullName>
    </recommendedName>
</protein>
<dbReference type="SUPFAM" id="SSF49899">
    <property type="entry name" value="Concanavalin A-like lectins/glucanases"/>
    <property type="match status" value="1"/>
</dbReference>
<evidence type="ECO:0000313" key="2">
    <source>
        <dbReference type="Proteomes" id="UP000320735"/>
    </source>
</evidence>
<dbReference type="PANTHER" id="PTHR35332">
    <property type="entry name" value="REGULATION OF ENOLASE PROTEIN 1"/>
    <property type="match status" value="1"/>
</dbReference>
<dbReference type="InterPro" id="IPR013320">
    <property type="entry name" value="ConA-like_dom_sf"/>
</dbReference>
<evidence type="ECO:0000313" key="1">
    <source>
        <dbReference type="EMBL" id="TWU11916.1"/>
    </source>
</evidence>
<organism evidence="1 2">
    <name type="scientific">Symmachiella macrocystis</name>
    <dbReference type="NCBI Taxonomy" id="2527985"/>
    <lineage>
        <taxon>Bacteria</taxon>
        <taxon>Pseudomonadati</taxon>
        <taxon>Planctomycetota</taxon>
        <taxon>Planctomycetia</taxon>
        <taxon>Planctomycetales</taxon>
        <taxon>Planctomycetaceae</taxon>
        <taxon>Symmachiella</taxon>
    </lineage>
</organism>
<evidence type="ECO:0008006" key="3">
    <source>
        <dbReference type="Google" id="ProtNLM"/>
    </source>
</evidence>
<dbReference type="PANTHER" id="PTHR35332:SF2">
    <property type="entry name" value="REGULATION OF ENOLASE PROTEIN 1"/>
    <property type="match status" value="1"/>
</dbReference>
<dbReference type="InterPro" id="IPR009784">
    <property type="entry name" value="DUF1349"/>
</dbReference>
<reference evidence="1 2" key="1">
    <citation type="submission" date="2019-02" db="EMBL/GenBank/DDBJ databases">
        <title>Deep-cultivation of Planctomycetes and their phenomic and genomic characterization uncovers novel biology.</title>
        <authorList>
            <person name="Wiegand S."/>
            <person name="Jogler M."/>
            <person name="Boedeker C."/>
            <person name="Pinto D."/>
            <person name="Vollmers J."/>
            <person name="Rivas-Marin E."/>
            <person name="Kohn T."/>
            <person name="Peeters S.H."/>
            <person name="Heuer A."/>
            <person name="Rast P."/>
            <person name="Oberbeckmann S."/>
            <person name="Bunk B."/>
            <person name="Jeske O."/>
            <person name="Meyerdierks A."/>
            <person name="Storesund J.E."/>
            <person name="Kallscheuer N."/>
            <person name="Luecker S."/>
            <person name="Lage O.M."/>
            <person name="Pohl T."/>
            <person name="Merkel B.J."/>
            <person name="Hornburger P."/>
            <person name="Mueller R.-W."/>
            <person name="Bruemmer F."/>
            <person name="Labrenz M."/>
            <person name="Spormann A.M."/>
            <person name="Op Den Camp H."/>
            <person name="Overmann J."/>
            <person name="Amann R."/>
            <person name="Jetten M.S.M."/>
            <person name="Mascher T."/>
            <person name="Medema M.H."/>
            <person name="Devos D.P."/>
            <person name="Kaster A.-K."/>
            <person name="Ovreas L."/>
            <person name="Rohde M."/>
            <person name="Galperin M.Y."/>
            <person name="Jogler C."/>
        </authorList>
    </citation>
    <scope>NUCLEOTIDE SEQUENCE [LARGE SCALE GENOMIC DNA]</scope>
    <source>
        <strain evidence="1 2">CA54</strain>
    </source>
</reference>
<sequence>MQWLNEPGEWNARSNGLSVRSEPETDFWRKTHDDGIRHSGHFYFDSVVGDFSARVKMAGEYNSQYDQAGLMVRIDERTWLKCGIEFLNGKQYASAVVTREYSDWSIVPLPNPPAIWIQCKRKEMTFTISYSLDGIEFEMIRQLFLTDEREQQVGMMLAAPKGNGFAVLFDDYLVDGGR</sequence>
<dbReference type="RefSeq" id="WP_197532177.1">
    <property type="nucleotide sequence ID" value="NZ_SJPP01000001.1"/>
</dbReference>
<gene>
    <name evidence="1" type="ORF">CA54_07280</name>
</gene>
<dbReference type="PIRSF" id="PIRSF022704">
    <property type="entry name" value="UCP022704"/>
    <property type="match status" value="1"/>
</dbReference>
<name>A0A5C6BKQ3_9PLAN</name>